<feature type="non-terminal residue" evidence="1">
    <location>
        <position position="40"/>
    </location>
</feature>
<name>A0A9N9NXF5_9GLOM</name>
<accession>A0A9N9NXF5</accession>
<dbReference type="AlphaFoldDB" id="A0A9N9NXF5"/>
<proteinExistence type="predicted"/>
<reference evidence="1" key="1">
    <citation type="submission" date="2021-06" db="EMBL/GenBank/DDBJ databases">
        <authorList>
            <person name="Kallberg Y."/>
            <person name="Tangrot J."/>
            <person name="Rosling A."/>
        </authorList>
    </citation>
    <scope>NUCLEOTIDE SEQUENCE</scope>
    <source>
        <strain evidence="1">CL551</strain>
    </source>
</reference>
<evidence type="ECO:0000313" key="2">
    <source>
        <dbReference type="Proteomes" id="UP000789342"/>
    </source>
</evidence>
<evidence type="ECO:0000313" key="1">
    <source>
        <dbReference type="EMBL" id="CAG8782107.1"/>
    </source>
</evidence>
<protein>
    <submittedName>
        <fullName evidence="1">10606_t:CDS:1</fullName>
    </submittedName>
</protein>
<feature type="non-terminal residue" evidence="1">
    <location>
        <position position="1"/>
    </location>
</feature>
<keyword evidence="2" id="KW-1185">Reference proteome</keyword>
<comment type="caution">
    <text evidence="1">The sequence shown here is derived from an EMBL/GenBank/DDBJ whole genome shotgun (WGS) entry which is preliminary data.</text>
</comment>
<dbReference type="Proteomes" id="UP000789342">
    <property type="component" value="Unassembled WGS sequence"/>
</dbReference>
<gene>
    <name evidence="1" type="ORF">AMORRO_LOCUS17411</name>
</gene>
<organism evidence="1 2">
    <name type="scientific">Acaulospora morrowiae</name>
    <dbReference type="NCBI Taxonomy" id="94023"/>
    <lineage>
        <taxon>Eukaryota</taxon>
        <taxon>Fungi</taxon>
        <taxon>Fungi incertae sedis</taxon>
        <taxon>Mucoromycota</taxon>
        <taxon>Glomeromycotina</taxon>
        <taxon>Glomeromycetes</taxon>
        <taxon>Diversisporales</taxon>
        <taxon>Acaulosporaceae</taxon>
        <taxon>Acaulospora</taxon>
    </lineage>
</organism>
<dbReference type="EMBL" id="CAJVPV010053558">
    <property type="protein sequence ID" value="CAG8782107.1"/>
    <property type="molecule type" value="Genomic_DNA"/>
</dbReference>
<sequence length="40" mass="4589">WSKFKLLQSSFPQIQGTEGWASHFICPNHWRNGAFAVAQL</sequence>